<gene>
    <name evidence="1" type="ORF">US40_C0002G0086</name>
</gene>
<dbReference type="SUPFAM" id="SSF46785">
    <property type="entry name" value="Winged helix' DNA-binding domain"/>
    <property type="match status" value="1"/>
</dbReference>
<dbReference type="InterPro" id="IPR000944">
    <property type="entry name" value="Tscrpt_reg_Rrf2"/>
</dbReference>
<dbReference type="AlphaFoldDB" id="A0A0G0G960"/>
<dbReference type="PROSITE" id="PS51197">
    <property type="entry name" value="HTH_RRF2_2"/>
    <property type="match status" value="1"/>
</dbReference>
<sequence length="131" mass="15257">MLNITKQSDYGMLLISQLKDKKDYIPLSNILKRVDLPKRFLARIAAGLVQAKILESREGKIGGYRLSKKAKNLNLYDYLKVFEGDLEITKCMREGYKCPRDEYCIHKTFLKHSLSTILSRDLKKYKLLEIV</sequence>
<dbReference type="Proteomes" id="UP000034917">
    <property type="component" value="Unassembled WGS sequence"/>
</dbReference>
<dbReference type="Pfam" id="PF02082">
    <property type="entry name" value="Rrf2"/>
    <property type="match status" value="1"/>
</dbReference>
<dbReference type="Gene3D" id="1.10.10.10">
    <property type="entry name" value="Winged helix-like DNA-binding domain superfamily/Winged helix DNA-binding domain"/>
    <property type="match status" value="1"/>
</dbReference>
<dbReference type="InterPro" id="IPR036388">
    <property type="entry name" value="WH-like_DNA-bd_sf"/>
</dbReference>
<dbReference type="GO" id="GO:0003700">
    <property type="term" value="F:DNA-binding transcription factor activity"/>
    <property type="evidence" value="ECO:0007669"/>
    <property type="project" value="TreeGrafter"/>
</dbReference>
<evidence type="ECO:0000313" key="1">
    <source>
        <dbReference type="EMBL" id="KKQ26552.1"/>
    </source>
</evidence>
<dbReference type="GO" id="GO:0005829">
    <property type="term" value="C:cytosol"/>
    <property type="evidence" value="ECO:0007669"/>
    <property type="project" value="TreeGrafter"/>
</dbReference>
<dbReference type="EMBL" id="LBSV01000002">
    <property type="protein sequence ID" value="KKQ26552.1"/>
    <property type="molecule type" value="Genomic_DNA"/>
</dbReference>
<evidence type="ECO:0000313" key="2">
    <source>
        <dbReference type="Proteomes" id="UP000034917"/>
    </source>
</evidence>
<reference evidence="1 2" key="1">
    <citation type="journal article" date="2015" name="Nature">
        <title>rRNA introns, odd ribosomes, and small enigmatic genomes across a large radiation of phyla.</title>
        <authorList>
            <person name="Brown C.T."/>
            <person name="Hug L.A."/>
            <person name="Thomas B.C."/>
            <person name="Sharon I."/>
            <person name="Castelle C.J."/>
            <person name="Singh A."/>
            <person name="Wilkins M.J."/>
            <person name="Williams K.H."/>
            <person name="Banfield J.F."/>
        </authorList>
    </citation>
    <scope>NUCLEOTIDE SEQUENCE [LARGE SCALE GENOMIC DNA]</scope>
</reference>
<proteinExistence type="predicted"/>
<dbReference type="InterPro" id="IPR036390">
    <property type="entry name" value="WH_DNA-bd_sf"/>
</dbReference>
<name>A0A0G0G960_9BACT</name>
<comment type="caution">
    <text evidence="1">The sequence shown here is derived from an EMBL/GenBank/DDBJ whole genome shotgun (WGS) entry which is preliminary data.</text>
</comment>
<organism evidence="1 2">
    <name type="scientific">Candidatus Roizmanbacteria bacterium GW2011_GWC2_37_13</name>
    <dbReference type="NCBI Taxonomy" id="1618486"/>
    <lineage>
        <taxon>Bacteria</taxon>
        <taxon>Candidatus Roizmaniibacteriota</taxon>
    </lineage>
</organism>
<dbReference type="PANTHER" id="PTHR33221">
    <property type="entry name" value="WINGED HELIX-TURN-HELIX TRANSCRIPTIONAL REGULATOR, RRF2 FAMILY"/>
    <property type="match status" value="1"/>
</dbReference>
<accession>A0A0G0G960</accession>
<dbReference type="PANTHER" id="PTHR33221:SF15">
    <property type="entry name" value="HTH-TYPE TRANSCRIPTIONAL REGULATOR YWGB-RELATED"/>
    <property type="match status" value="1"/>
</dbReference>
<protein>
    <submittedName>
        <fullName evidence="1">Transcriptional regulator, BadM/Rrf2 family</fullName>
    </submittedName>
</protein>